<dbReference type="PANTHER" id="PTHR43708">
    <property type="entry name" value="CONSERVED EXPRESSED OXIDOREDUCTASE (EUROFUNG)"/>
    <property type="match status" value="1"/>
</dbReference>
<dbReference type="PANTHER" id="PTHR43708:SF4">
    <property type="entry name" value="OXIDOREDUCTASE YCEM-RELATED"/>
    <property type="match status" value="1"/>
</dbReference>
<accession>A0A927M8H0</accession>
<organism evidence="2 3">
    <name type="scientific">Plantactinospora soyae</name>
    <dbReference type="NCBI Taxonomy" id="1544732"/>
    <lineage>
        <taxon>Bacteria</taxon>
        <taxon>Bacillati</taxon>
        <taxon>Actinomycetota</taxon>
        <taxon>Actinomycetes</taxon>
        <taxon>Micromonosporales</taxon>
        <taxon>Micromonosporaceae</taxon>
        <taxon>Plantactinospora</taxon>
    </lineage>
</organism>
<dbReference type="Gene3D" id="3.30.360.10">
    <property type="entry name" value="Dihydrodipicolinate Reductase, domain 2"/>
    <property type="match status" value="1"/>
</dbReference>
<keyword evidence="3" id="KW-1185">Reference proteome</keyword>
<name>A0A927M8H0_9ACTN</name>
<dbReference type="Gene3D" id="3.40.50.720">
    <property type="entry name" value="NAD(P)-binding Rossmann-like Domain"/>
    <property type="match status" value="1"/>
</dbReference>
<dbReference type="EMBL" id="JADBEB010000001">
    <property type="protein sequence ID" value="MBE1490113.1"/>
    <property type="molecule type" value="Genomic_DNA"/>
</dbReference>
<sequence length="389" mass="41209">MTSAERIRVAVAGLGVIARTVHLPLLERRRDLFDLVAVADLSAQRTRELGQRYGVPAERRFRDGAELLDAGGFDGLLLLTSGSHGALAAAALRRGVPVCCEKPLAYTRAETVELAALTEPAGPAGSAERPGLMVGYMKQYDPAVAELARRLDDLGGAAAVHSVEVTVLHPSGERQLDYRRLPPSPADVDPDRVRALRDAADGLLRAAVGSDPSAQALYRIMINSISHDLSLLRLLTGGPSTVDHVALWPAEPAPGREPSVEISGRLPAGGRYAIRWLYLPEHPEYRETFTLHHAGGSAELVFGTPYRFDLPTTLTLRDGTDGVRQRSGFPGTASGFERELVAFHAMVTAGTPPRTGVAGGAADIATSQQVVRRFGEGTPAAVGGEAASG</sequence>
<evidence type="ECO:0000313" key="2">
    <source>
        <dbReference type="EMBL" id="MBE1490113.1"/>
    </source>
</evidence>
<comment type="caution">
    <text evidence="2">The sequence shown here is derived from an EMBL/GenBank/DDBJ whole genome shotgun (WGS) entry which is preliminary data.</text>
</comment>
<dbReference type="InterPro" id="IPR051317">
    <property type="entry name" value="Gfo/Idh/MocA_oxidoreduct"/>
</dbReference>
<dbReference type="RefSeq" id="WP_192769454.1">
    <property type="nucleotide sequence ID" value="NZ_JADBEB010000001.1"/>
</dbReference>
<dbReference type="GO" id="GO:0000166">
    <property type="term" value="F:nucleotide binding"/>
    <property type="evidence" value="ECO:0007669"/>
    <property type="project" value="InterPro"/>
</dbReference>
<evidence type="ECO:0000313" key="3">
    <source>
        <dbReference type="Proteomes" id="UP000649753"/>
    </source>
</evidence>
<dbReference type="AlphaFoldDB" id="A0A927M8H0"/>
<protein>
    <submittedName>
        <fullName evidence="2">Dehydrogenase</fullName>
    </submittedName>
</protein>
<feature type="domain" description="Gfo/Idh/MocA-like oxidoreductase N-terminal" evidence="1">
    <location>
        <begin position="7"/>
        <end position="119"/>
    </location>
</feature>
<dbReference type="Proteomes" id="UP000649753">
    <property type="component" value="Unassembled WGS sequence"/>
</dbReference>
<dbReference type="InterPro" id="IPR036291">
    <property type="entry name" value="NAD(P)-bd_dom_sf"/>
</dbReference>
<dbReference type="Pfam" id="PF01408">
    <property type="entry name" value="GFO_IDH_MocA"/>
    <property type="match status" value="1"/>
</dbReference>
<evidence type="ECO:0000259" key="1">
    <source>
        <dbReference type="Pfam" id="PF01408"/>
    </source>
</evidence>
<proteinExistence type="predicted"/>
<dbReference type="SUPFAM" id="SSF51735">
    <property type="entry name" value="NAD(P)-binding Rossmann-fold domains"/>
    <property type="match status" value="1"/>
</dbReference>
<reference evidence="2" key="1">
    <citation type="submission" date="2020-10" db="EMBL/GenBank/DDBJ databases">
        <title>Sequencing the genomes of 1000 actinobacteria strains.</title>
        <authorList>
            <person name="Klenk H.-P."/>
        </authorList>
    </citation>
    <scope>NUCLEOTIDE SEQUENCE</scope>
    <source>
        <strain evidence="2">DSM 46832</strain>
    </source>
</reference>
<dbReference type="InterPro" id="IPR000683">
    <property type="entry name" value="Gfo/Idh/MocA-like_OxRdtase_N"/>
</dbReference>
<gene>
    <name evidence="2" type="ORF">H4W31_005751</name>
</gene>